<dbReference type="SMART" id="SM00283">
    <property type="entry name" value="MA"/>
    <property type="match status" value="1"/>
</dbReference>
<feature type="domain" description="HAMP" evidence="11">
    <location>
        <begin position="294"/>
        <end position="348"/>
    </location>
</feature>
<dbReference type="AlphaFoldDB" id="A0A1Y0NV61"/>
<dbReference type="PROSITE" id="PS50885">
    <property type="entry name" value="HAMP"/>
    <property type="match status" value="1"/>
</dbReference>
<dbReference type="SUPFAM" id="SSF58104">
    <property type="entry name" value="Methyl-accepting chemotaxis protein (MCP) signaling domain"/>
    <property type="match status" value="1"/>
</dbReference>
<evidence type="ECO:0000259" key="10">
    <source>
        <dbReference type="PROSITE" id="PS50111"/>
    </source>
</evidence>
<evidence type="ECO:0000256" key="4">
    <source>
        <dbReference type="ARBA" id="ARBA00023136"/>
    </source>
</evidence>
<keyword evidence="4 9" id="KW-0472">Membrane</keyword>
<organism evidence="12 13">
    <name type="scientific">Vibrio anguillarum</name>
    <name type="common">Listonella anguillarum</name>
    <dbReference type="NCBI Taxonomy" id="55601"/>
    <lineage>
        <taxon>Bacteria</taxon>
        <taxon>Pseudomonadati</taxon>
        <taxon>Pseudomonadota</taxon>
        <taxon>Gammaproteobacteria</taxon>
        <taxon>Vibrionales</taxon>
        <taxon>Vibrionaceae</taxon>
        <taxon>Vibrio</taxon>
    </lineage>
</organism>
<evidence type="ECO:0000259" key="11">
    <source>
        <dbReference type="PROSITE" id="PS50885"/>
    </source>
</evidence>
<keyword evidence="8" id="KW-0175">Coiled coil</keyword>
<keyword evidence="3 9" id="KW-1133">Transmembrane helix</keyword>
<reference evidence="12 13" key="1">
    <citation type="journal article" date="2021" name="PeerJ">
        <title>Analysis of 44 Vibrio anguillarum genomes reveals high genetic diversity.</title>
        <authorList>
            <person name="Hansen M.J."/>
            <person name="Dalsgaard I."/>
        </authorList>
    </citation>
    <scope>NUCLEOTIDE SEQUENCE [LARGE SCALE GENOMIC DNA]</scope>
    <source>
        <strain evidence="12 13">17-16730-2A</strain>
    </source>
</reference>
<evidence type="ECO:0000313" key="13">
    <source>
        <dbReference type="Proteomes" id="UP000722957"/>
    </source>
</evidence>
<evidence type="ECO:0000313" key="12">
    <source>
        <dbReference type="EMBL" id="MBF4271071.1"/>
    </source>
</evidence>
<feature type="transmembrane region" description="Helical" evidence="9">
    <location>
        <begin position="12"/>
        <end position="30"/>
    </location>
</feature>
<evidence type="ECO:0000256" key="5">
    <source>
        <dbReference type="ARBA" id="ARBA00023224"/>
    </source>
</evidence>
<dbReference type="PRINTS" id="PR00260">
    <property type="entry name" value="CHEMTRNSDUCR"/>
</dbReference>
<protein>
    <submittedName>
        <fullName evidence="12">Methyl-accepting chemotaxis protein</fullName>
    </submittedName>
</protein>
<feature type="transmembrane region" description="Helical" evidence="9">
    <location>
        <begin position="272"/>
        <end position="292"/>
    </location>
</feature>
<dbReference type="KEGG" id="vau:VANGNB10_cI1694c"/>
<dbReference type="Pfam" id="PF00015">
    <property type="entry name" value="MCPsignal"/>
    <property type="match status" value="1"/>
</dbReference>
<dbReference type="CDD" id="cd11386">
    <property type="entry name" value="MCP_signal"/>
    <property type="match status" value="1"/>
</dbReference>
<comment type="subcellular location">
    <subcellularLocation>
        <location evidence="1">Membrane</location>
        <topology evidence="1">Multi-pass membrane protein</topology>
    </subcellularLocation>
</comment>
<evidence type="ECO:0000256" key="1">
    <source>
        <dbReference type="ARBA" id="ARBA00004141"/>
    </source>
</evidence>
<evidence type="ECO:0000256" key="2">
    <source>
        <dbReference type="ARBA" id="ARBA00022692"/>
    </source>
</evidence>
<dbReference type="PANTHER" id="PTHR32089:SF119">
    <property type="entry name" value="METHYL-ACCEPTING CHEMOTAXIS PROTEIN CTPL"/>
    <property type="match status" value="1"/>
</dbReference>
<dbReference type="SMART" id="SM00304">
    <property type="entry name" value="HAMP"/>
    <property type="match status" value="1"/>
</dbReference>
<sequence length="625" mass="67910">MDVQFSQKQKISLFLVILCVGFLGLGIYTAKSLMGMDEQYRSSGEVASGSVAIFTTQANLLSLASELNNMQGNQVNSILNKLDQLMEEVNANVAFLQKTNFAQEGEVLLKAAKQFDQFLRPWLQVKSEVGFNVNEGKLGELKTLATTIEKKIDETGMVTINSDFQAMVKAQQNYLLEPTEQNLKLFNRAMASFVNMSDSYSMLDLYEKEIQQFKQAFLRVSELSQQLQVMEKQRGDTEAQVKSVIQDISTKLSALSEQYQLAAKTTASQTQWSVLAACALLAILTIAIFLTFSFSLSRSLSQTIHVLNNISRGDLSRRMPMTNNEKDEFNQLALAINQSCENLGKLVSGVQKSSEALSGDAASLNVGLDTLVTNQSDVLGQTQLLASATEEVSVTTQEVSNSLEFVAELSKSSMQSAEEGGKVISVAITSLVEVGKILSSAAGHIHQLEQASAKVDSVMDIINGIAEQTNLLALNAAIEAARAGEQGRGFAVVADEVRSLAVRTVNAVAEISGTIDTMQKESAEVITYIAQSEQSMQSGQEKGNEAIQAIAQIIKKADEAANKTEAIFASIRDLATTSHSMADNMIQISRAMKALEENNEQLRATSQIVDKRSSSLSVDCQSFTI</sequence>
<dbReference type="PANTHER" id="PTHR32089">
    <property type="entry name" value="METHYL-ACCEPTING CHEMOTAXIS PROTEIN MCPB"/>
    <property type="match status" value="1"/>
</dbReference>
<accession>A0A1Y0NV61</accession>
<dbReference type="GO" id="GO:0004888">
    <property type="term" value="F:transmembrane signaling receptor activity"/>
    <property type="evidence" value="ECO:0007669"/>
    <property type="project" value="InterPro"/>
</dbReference>
<dbReference type="GO" id="GO:0007165">
    <property type="term" value="P:signal transduction"/>
    <property type="evidence" value="ECO:0007669"/>
    <property type="project" value="UniProtKB-KW"/>
</dbReference>
<evidence type="ECO:0000256" key="8">
    <source>
        <dbReference type="SAM" id="Coils"/>
    </source>
</evidence>
<dbReference type="Gene3D" id="1.10.287.950">
    <property type="entry name" value="Methyl-accepting chemotaxis protein"/>
    <property type="match status" value="1"/>
</dbReference>
<evidence type="ECO:0000256" key="9">
    <source>
        <dbReference type="SAM" id="Phobius"/>
    </source>
</evidence>
<dbReference type="GO" id="GO:0016020">
    <property type="term" value="C:membrane"/>
    <property type="evidence" value="ECO:0007669"/>
    <property type="project" value="UniProtKB-SubCell"/>
</dbReference>
<dbReference type="InterPro" id="IPR004090">
    <property type="entry name" value="Chemotax_Me-accpt_rcpt"/>
</dbReference>
<evidence type="ECO:0000256" key="7">
    <source>
        <dbReference type="PROSITE-ProRule" id="PRU00284"/>
    </source>
</evidence>
<keyword evidence="5 7" id="KW-0807">Transducer</keyword>
<dbReference type="GO" id="GO:0006935">
    <property type="term" value="P:chemotaxis"/>
    <property type="evidence" value="ECO:0007669"/>
    <property type="project" value="InterPro"/>
</dbReference>
<comment type="caution">
    <text evidence="12">The sequence shown here is derived from an EMBL/GenBank/DDBJ whole genome shotgun (WGS) entry which is preliminary data.</text>
</comment>
<dbReference type="PROSITE" id="PS50111">
    <property type="entry name" value="CHEMOTAXIS_TRANSDUC_2"/>
    <property type="match status" value="1"/>
</dbReference>
<dbReference type="CDD" id="cd06225">
    <property type="entry name" value="HAMP"/>
    <property type="match status" value="1"/>
</dbReference>
<comment type="similarity">
    <text evidence="6">Belongs to the methyl-accepting chemotaxis (MCP) protein family.</text>
</comment>
<dbReference type="EMBL" id="RDOM01000010">
    <property type="protein sequence ID" value="MBF4271071.1"/>
    <property type="molecule type" value="Genomic_DNA"/>
</dbReference>
<evidence type="ECO:0000256" key="6">
    <source>
        <dbReference type="ARBA" id="ARBA00029447"/>
    </source>
</evidence>
<feature type="domain" description="Methyl-accepting transducer" evidence="10">
    <location>
        <begin position="353"/>
        <end position="589"/>
    </location>
</feature>
<gene>
    <name evidence="12" type="ORF">EAY07_03240</name>
</gene>
<dbReference type="InterPro" id="IPR004089">
    <property type="entry name" value="MCPsignal_dom"/>
</dbReference>
<dbReference type="Proteomes" id="UP000722957">
    <property type="component" value="Unassembled WGS sequence"/>
</dbReference>
<dbReference type="RefSeq" id="WP_013856544.1">
    <property type="nucleotide sequence ID" value="NZ_CP020534.1"/>
</dbReference>
<dbReference type="InterPro" id="IPR003660">
    <property type="entry name" value="HAMP_dom"/>
</dbReference>
<keyword evidence="2 9" id="KW-0812">Transmembrane</keyword>
<feature type="coiled-coil region" evidence="8">
    <location>
        <begin position="585"/>
        <end position="612"/>
    </location>
</feature>
<evidence type="ECO:0000256" key="3">
    <source>
        <dbReference type="ARBA" id="ARBA00022989"/>
    </source>
</evidence>
<name>A0A1Y0NV61_VIBAN</name>
<proteinExistence type="inferred from homology"/>